<proteinExistence type="predicted"/>
<evidence type="ECO:0008006" key="6">
    <source>
        <dbReference type="Google" id="ProtNLM"/>
    </source>
</evidence>
<feature type="signal peptide" evidence="3">
    <location>
        <begin position="1"/>
        <end position="24"/>
    </location>
</feature>
<name>A0ABX2T3X3_9PROT</name>
<comment type="caution">
    <text evidence="4">The sequence shown here is derived from an EMBL/GenBank/DDBJ whole genome shotgun (WGS) entry which is preliminary data.</text>
</comment>
<protein>
    <recommendedName>
        <fullName evidence="6">PKD domain-containing protein</fullName>
    </recommendedName>
</protein>
<keyword evidence="3" id="KW-0732">Signal</keyword>
<feature type="transmembrane region" description="Helical" evidence="2">
    <location>
        <begin position="266"/>
        <end position="291"/>
    </location>
</feature>
<evidence type="ECO:0000313" key="5">
    <source>
        <dbReference type="Proteomes" id="UP000584642"/>
    </source>
</evidence>
<sequence length="741" mass="80932">MSLVVCRIVAALSLILFPSAGASAAGLSMEAVTVWTEPAVPLVSASNHVATQTLILENGSSKPVPVKLVPEPSGKFQLKPAEGDPVVRLQDGTIIANVPPMAILRIPAELSGLSPPGPYRAFLDVRVGDKSGGRLVIEALDAGWVPPLSVRQSAGIMVKGGLLFRPDGPHHRIFSFELTNPPAAPTRNIALEFAVPLNGMAGRIDATIQPSTFTLAPGHTQPVTVEMPLQSLGSRYDGLLQIKDTDEKLPKQTMSIAVAPNYDQRWNILGVFLLVGMGALLSLAINTWLPVVRRKAEIMRRIASLDGSTAPDSSRRGPAALKLDVERNRLSLAIQNVAWYAMNATPQLDQLETEVADLEKKSACFDRLTPLRTRIVRLDDLPPSTIPQLTHLISRCEDAILRSNLVLAETVCTDAEALAGAIDDTDRMKASLKTEITRLLERVNNSQGSLIDDPFIEKLVTIDLPAALVAMEGDVQIDRSHLIDFDQSCFQAHLYVMRYKSELLLRYPELGTNGFRDDLLKAIRAGDRGLGRARDLLDAAEDGVTNKEIDEAVTNGLGRIVCAPTKPKAGTTARFEFRFDDDRLNRSPLAAQRDYEWSFGDGTSNALGRICVHFFRKPTQPVQSLRSWPLLKPFLPPPEPGKPLTVECRIARGSVELYKSAIDIEVLENSNVERRIRTIDGMATMISVAVALLLAVLLHYTGLERLDTLNDLATPFLAGFGLDQVKDKLVRFPDLVKTVRA</sequence>
<evidence type="ECO:0000313" key="4">
    <source>
        <dbReference type="EMBL" id="NYZ19019.1"/>
    </source>
</evidence>
<accession>A0ABX2T3X3</accession>
<dbReference type="Proteomes" id="UP000584642">
    <property type="component" value="Unassembled WGS sequence"/>
</dbReference>
<dbReference type="RefSeq" id="WP_180280705.1">
    <property type="nucleotide sequence ID" value="NZ_JABFDB010000001.1"/>
</dbReference>
<keyword evidence="1" id="KW-0175">Coiled coil</keyword>
<dbReference type="EMBL" id="JABFDB010000001">
    <property type="protein sequence ID" value="NYZ19019.1"/>
    <property type="molecule type" value="Genomic_DNA"/>
</dbReference>
<keyword evidence="2" id="KW-1133">Transmembrane helix</keyword>
<evidence type="ECO:0000256" key="2">
    <source>
        <dbReference type="SAM" id="Phobius"/>
    </source>
</evidence>
<gene>
    <name evidence="4" type="ORF">HND93_04790</name>
</gene>
<evidence type="ECO:0000256" key="3">
    <source>
        <dbReference type="SAM" id="SignalP"/>
    </source>
</evidence>
<feature type="chain" id="PRO_5046915615" description="PKD domain-containing protein" evidence="3">
    <location>
        <begin position="25"/>
        <end position="741"/>
    </location>
</feature>
<keyword evidence="5" id="KW-1185">Reference proteome</keyword>
<feature type="coiled-coil region" evidence="1">
    <location>
        <begin position="341"/>
        <end position="368"/>
    </location>
</feature>
<feature type="transmembrane region" description="Helical" evidence="2">
    <location>
        <begin position="682"/>
        <end position="702"/>
    </location>
</feature>
<reference evidence="4 5" key="1">
    <citation type="submission" date="2020-05" db="EMBL/GenBank/DDBJ databases">
        <title>Azospirillum oleiclasticum sp. nov, a nitrogen-fixing and heavy crude oil-emulsifying bacterium isolated from the crude oil of Yumen Oilfield.</title>
        <authorList>
            <person name="Wu D."/>
            <person name="Cai M."/>
            <person name="Zhang X."/>
        </authorList>
    </citation>
    <scope>NUCLEOTIDE SEQUENCE [LARGE SCALE GENOMIC DNA]</scope>
    <source>
        <strain evidence="4 5">ROY-1-1-2</strain>
    </source>
</reference>
<keyword evidence="2" id="KW-0812">Transmembrane</keyword>
<organism evidence="4 5">
    <name type="scientific">Azospirillum oleiclasticum</name>
    <dbReference type="NCBI Taxonomy" id="2735135"/>
    <lineage>
        <taxon>Bacteria</taxon>
        <taxon>Pseudomonadati</taxon>
        <taxon>Pseudomonadota</taxon>
        <taxon>Alphaproteobacteria</taxon>
        <taxon>Rhodospirillales</taxon>
        <taxon>Azospirillaceae</taxon>
        <taxon>Azospirillum</taxon>
    </lineage>
</organism>
<keyword evidence="2" id="KW-0472">Membrane</keyword>
<evidence type="ECO:0000256" key="1">
    <source>
        <dbReference type="SAM" id="Coils"/>
    </source>
</evidence>